<organism evidence="2 3">
    <name type="scientific">Nocardioides marinisabuli</name>
    <dbReference type="NCBI Taxonomy" id="419476"/>
    <lineage>
        <taxon>Bacteria</taxon>
        <taxon>Bacillati</taxon>
        <taxon>Actinomycetota</taxon>
        <taxon>Actinomycetes</taxon>
        <taxon>Propionibacteriales</taxon>
        <taxon>Nocardioidaceae</taxon>
        <taxon>Nocardioides</taxon>
    </lineage>
</organism>
<gene>
    <name evidence="2" type="ORF">BKA08_003210</name>
</gene>
<dbReference type="EMBL" id="JACCBE010000001">
    <property type="protein sequence ID" value="NYD58972.1"/>
    <property type="molecule type" value="Genomic_DNA"/>
</dbReference>
<sequence length="182" mass="19374">MRATTHPVPTTRAALVLGATGLALTGALAGVAPGAHAEDPGAGTTTHEVGRVLECTGSWLRRPVIATVYENRGLLNEVVVQVGDGPREVSAATTRERRFVRDGRVRARLDLDGRTARLSGTVARNGQRSTVHEEYDDAGEHVVVDGVHRGLDTDLALVWRGRGTSLDCTGFAYDLQVTRTPA</sequence>
<keyword evidence="3" id="KW-1185">Reference proteome</keyword>
<feature type="chain" id="PRO_5030630524" evidence="1">
    <location>
        <begin position="38"/>
        <end position="182"/>
    </location>
</feature>
<reference evidence="2 3" key="1">
    <citation type="submission" date="2020-07" db="EMBL/GenBank/DDBJ databases">
        <title>Sequencing the genomes of 1000 actinobacteria strains.</title>
        <authorList>
            <person name="Klenk H.-P."/>
        </authorList>
    </citation>
    <scope>NUCLEOTIDE SEQUENCE [LARGE SCALE GENOMIC DNA]</scope>
    <source>
        <strain evidence="2 3">DSM 18965</strain>
    </source>
</reference>
<dbReference type="Proteomes" id="UP000516957">
    <property type="component" value="Unassembled WGS sequence"/>
</dbReference>
<dbReference type="AlphaFoldDB" id="A0A7Y9JR93"/>
<evidence type="ECO:0000313" key="3">
    <source>
        <dbReference type="Proteomes" id="UP000516957"/>
    </source>
</evidence>
<protein>
    <submittedName>
        <fullName evidence="2">Uncharacterized protein</fullName>
    </submittedName>
</protein>
<proteinExistence type="predicted"/>
<evidence type="ECO:0000256" key="1">
    <source>
        <dbReference type="SAM" id="SignalP"/>
    </source>
</evidence>
<feature type="signal peptide" evidence="1">
    <location>
        <begin position="1"/>
        <end position="37"/>
    </location>
</feature>
<evidence type="ECO:0000313" key="2">
    <source>
        <dbReference type="EMBL" id="NYD58972.1"/>
    </source>
</evidence>
<keyword evidence="1" id="KW-0732">Signal</keyword>
<name>A0A7Y9JR93_9ACTN</name>
<dbReference type="RefSeq" id="WP_179616497.1">
    <property type="nucleotide sequence ID" value="NZ_CP059163.1"/>
</dbReference>
<comment type="caution">
    <text evidence="2">The sequence shown here is derived from an EMBL/GenBank/DDBJ whole genome shotgun (WGS) entry which is preliminary data.</text>
</comment>
<accession>A0A7Y9JR93</accession>
<dbReference type="InterPro" id="IPR006311">
    <property type="entry name" value="TAT_signal"/>
</dbReference>
<dbReference type="PROSITE" id="PS51318">
    <property type="entry name" value="TAT"/>
    <property type="match status" value="1"/>
</dbReference>